<accession>A0A0D0PR94</accession>
<proteinExistence type="predicted"/>
<evidence type="ECO:0000313" key="2">
    <source>
        <dbReference type="Proteomes" id="UP000032066"/>
    </source>
</evidence>
<keyword evidence="2" id="KW-1185">Reference proteome</keyword>
<reference evidence="1 2" key="1">
    <citation type="submission" date="2015-02" db="EMBL/GenBank/DDBJ databases">
        <title>Draft genome sequence of Kitasatospora griseola MF730-N6, a bafilomycin, terpentecin and satosporin producer.</title>
        <authorList>
            <person name="Arens J.C."/>
            <person name="Haltli B."/>
            <person name="Kerr R.G."/>
        </authorList>
    </citation>
    <scope>NUCLEOTIDE SEQUENCE [LARGE SCALE GENOMIC DNA]</scope>
    <source>
        <strain evidence="1 2">MF730-N6</strain>
    </source>
</reference>
<comment type="caution">
    <text evidence="1">The sequence shown here is derived from an EMBL/GenBank/DDBJ whole genome shotgun (WGS) entry which is preliminary data.</text>
</comment>
<protein>
    <submittedName>
        <fullName evidence="1">Uncharacterized protein</fullName>
    </submittedName>
</protein>
<evidence type="ECO:0000313" key="1">
    <source>
        <dbReference type="EMBL" id="KIQ65064.1"/>
    </source>
</evidence>
<dbReference type="RefSeq" id="WP_152644995.1">
    <property type="nucleotide sequence ID" value="NZ_JXZB01000002.1"/>
</dbReference>
<dbReference type="EMBL" id="JXZB01000002">
    <property type="protein sequence ID" value="KIQ65064.1"/>
    <property type="molecule type" value="Genomic_DNA"/>
</dbReference>
<sequence length="151" mass="15982">MGIHSRHTVAGLVERTMAALDTSTRAAVVAWDRPGHAAFEAFGVQALQHYRVLGHESLGPVLAEHGRSPAEPIESFDVTVDRVAVSGAELRVLRVAPPPTADAALMTAIAEAVEAQPLTSWPQASQLRSWLAASALLLQDGQAPPRVQGIN</sequence>
<dbReference type="Proteomes" id="UP000032066">
    <property type="component" value="Unassembled WGS sequence"/>
</dbReference>
<gene>
    <name evidence="1" type="ORF">TR51_13535</name>
</gene>
<dbReference type="PATRIC" id="fig|2064.6.peg.2909"/>
<organism evidence="1 2">
    <name type="scientific">Kitasatospora griseola</name>
    <name type="common">Streptomyces griseolosporeus</name>
    <dbReference type="NCBI Taxonomy" id="2064"/>
    <lineage>
        <taxon>Bacteria</taxon>
        <taxon>Bacillati</taxon>
        <taxon>Actinomycetota</taxon>
        <taxon>Actinomycetes</taxon>
        <taxon>Kitasatosporales</taxon>
        <taxon>Streptomycetaceae</taxon>
        <taxon>Kitasatospora</taxon>
    </lineage>
</organism>
<name>A0A0D0PR94_KITGR</name>
<dbReference type="AlphaFoldDB" id="A0A0D0PR94"/>